<proteinExistence type="predicted"/>
<dbReference type="OrthoDB" id="6926980at2"/>
<evidence type="ECO:0000313" key="1">
    <source>
        <dbReference type="EMBL" id="ALZ82964.1"/>
    </source>
</evidence>
<dbReference type="Proteomes" id="UP000064137">
    <property type="component" value="Chromosome"/>
</dbReference>
<dbReference type="EMBL" id="CP013987">
    <property type="protein sequence ID" value="ALZ82964.1"/>
    <property type="molecule type" value="Genomic_DNA"/>
</dbReference>
<evidence type="ECO:0000313" key="2">
    <source>
        <dbReference type="Proteomes" id="UP000064137"/>
    </source>
</evidence>
<sequence length="63" mass="7338">MGVSNEAVQAVERMLTTLRAERDDYRELAHQWRAMCFELAQENQALRDRLQEPPRHYGPPANA</sequence>
<reference evidence="1 2" key="1">
    <citation type="submission" date="2016-01" db="EMBL/GenBank/DDBJ databases">
        <title>Annotation of Pseudomonas oryzihabitans USDA-ARS-USMARC-56511.</title>
        <authorList>
            <person name="Harhay G.P."/>
            <person name="Harhay D.M."/>
            <person name="Smith T.P.L."/>
            <person name="Bono J.L."/>
            <person name="Heaton M.P."/>
            <person name="Clawson M.L."/>
            <person name="Chitko-Mckown C.G."/>
            <person name="Capik S.F."/>
            <person name="DeDonder K.D."/>
            <person name="Apley M.D."/>
            <person name="Lubbers B.V."/>
            <person name="White B.J."/>
            <person name="Larson R.L."/>
        </authorList>
    </citation>
    <scope>NUCLEOTIDE SEQUENCE [LARGE SCALE GENOMIC DNA]</scope>
    <source>
        <strain evidence="1 2">USDA-ARS-USMARC-56511</strain>
    </source>
</reference>
<protein>
    <submittedName>
        <fullName evidence="1">Uncharacterized protein</fullName>
    </submittedName>
</protein>
<dbReference type="KEGG" id="por:APT59_01605"/>
<accession>A0A0U4WUY7</accession>
<dbReference type="RefSeq" id="WP_059313259.1">
    <property type="nucleotide sequence ID" value="NZ_CP013987.1"/>
</dbReference>
<organism evidence="1 2">
    <name type="scientific">Pseudomonas oryzihabitans</name>
    <dbReference type="NCBI Taxonomy" id="47885"/>
    <lineage>
        <taxon>Bacteria</taxon>
        <taxon>Pseudomonadati</taxon>
        <taxon>Pseudomonadota</taxon>
        <taxon>Gammaproteobacteria</taxon>
        <taxon>Pseudomonadales</taxon>
        <taxon>Pseudomonadaceae</taxon>
        <taxon>Pseudomonas</taxon>
    </lineage>
</organism>
<dbReference type="AlphaFoldDB" id="A0A0U4WUY7"/>
<gene>
    <name evidence="1" type="ORF">APT59_01605</name>
</gene>
<name>A0A0U4WUY7_9PSED</name>